<dbReference type="PANTHER" id="PTHR48099">
    <property type="entry name" value="C-1-TETRAHYDROFOLATE SYNTHASE, CYTOPLASMIC-RELATED"/>
    <property type="match status" value="1"/>
</dbReference>
<dbReference type="Pfam" id="PF02882">
    <property type="entry name" value="THF_DHG_CYH_C"/>
    <property type="match status" value="1"/>
</dbReference>
<evidence type="ECO:0000256" key="1">
    <source>
        <dbReference type="ARBA" id="ARBA00004777"/>
    </source>
</evidence>
<keyword evidence="9 10" id="KW-0511">Multifunctional enzyme</keyword>
<dbReference type="EC" id="1.5.1.5" evidence="10"/>
<dbReference type="GO" id="GO:0004488">
    <property type="term" value="F:methylenetetrahydrofolate dehydrogenase (NADP+) activity"/>
    <property type="evidence" value="ECO:0007669"/>
    <property type="project" value="UniProtKB-EC"/>
</dbReference>
<comment type="catalytic activity">
    <reaction evidence="10">
        <text>(6R)-5,10-methenyltetrahydrofolate + H2O = (6R)-10-formyltetrahydrofolate + H(+)</text>
        <dbReference type="Rhea" id="RHEA:23700"/>
        <dbReference type="ChEBI" id="CHEBI:15377"/>
        <dbReference type="ChEBI" id="CHEBI:15378"/>
        <dbReference type="ChEBI" id="CHEBI:57455"/>
        <dbReference type="ChEBI" id="CHEBI:195366"/>
        <dbReference type="EC" id="3.5.4.9"/>
    </reaction>
</comment>
<feature type="domain" description="Tetrahydrofolate dehydrogenase/cyclohydrolase NAD(P)-binding" evidence="12">
    <location>
        <begin position="139"/>
        <end position="281"/>
    </location>
</feature>
<feature type="domain" description="Tetrahydrofolate dehydrogenase/cyclohydrolase catalytic" evidence="11">
    <location>
        <begin position="6"/>
        <end position="120"/>
    </location>
</feature>
<keyword evidence="5 10" id="KW-0378">Hydrolase</keyword>
<evidence type="ECO:0000256" key="4">
    <source>
        <dbReference type="ARBA" id="ARBA00022755"/>
    </source>
</evidence>
<dbReference type="InterPro" id="IPR020630">
    <property type="entry name" value="THF_DH/CycHdrlase_cat_dom"/>
</dbReference>
<organism evidence="13 14">
    <name type="scientific">Evansella tamaricis</name>
    <dbReference type="NCBI Taxonomy" id="2069301"/>
    <lineage>
        <taxon>Bacteria</taxon>
        <taxon>Bacillati</taxon>
        <taxon>Bacillota</taxon>
        <taxon>Bacilli</taxon>
        <taxon>Bacillales</taxon>
        <taxon>Bacillaceae</taxon>
        <taxon>Evansella</taxon>
    </lineage>
</organism>
<keyword evidence="14" id="KW-1185">Reference proteome</keyword>
<dbReference type="NCBIfam" id="NF010786">
    <property type="entry name" value="PRK14189.1"/>
    <property type="match status" value="1"/>
</dbReference>
<comment type="caution">
    <text evidence="13">The sequence shown here is derived from an EMBL/GenBank/DDBJ whole genome shotgun (WGS) entry which is preliminary data.</text>
</comment>
<dbReference type="InterPro" id="IPR000672">
    <property type="entry name" value="THF_DH/CycHdrlase"/>
</dbReference>
<name>A0ABS6JEU7_9BACI</name>
<dbReference type="NCBIfam" id="NF008058">
    <property type="entry name" value="PRK10792.1"/>
    <property type="match status" value="1"/>
</dbReference>
<comment type="function">
    <text evidence="10">Catalyzes the oxidation of 5,10-methylenetetrahydrofolate to 5,10-methenyltetrahydrofolate and then the hydrolysis of 5,10-methenyltetrahydrofolate to 10-formyltetrahydrofolate.</text>
</comment>
<evidence type="ECO:0000256" key="5">
    <source>
        <dbReference type="ARBA" id="ARBA00022801"/>
    </source>
</evidence>
<accession>A0ABS6JEU7</accession>
<gene>
    <name evidence="10 13" type="primary">folD</name>
    <name evidence="13" type="ORF">KS419_10650</name>
</gene>
<keyword evidence="3 10" id="KW-0028">Amino-acid biosynthesis</keyword>
<dbReference type="EMBL" id="JAHQCS010000095">
    <property type="protein sequence ID" value="MBU9712201.1"/>
    <property type="molecule type" value="Genomic_DNA"/>
</dbReference>
<evidence type="ECO:0000256" key="3">
    <source>
        <dbReference type="ARBA" id="ARBA00022605"/>
    </source>
</evidence>
<keyword evidence="4 10" id="KW-0658">Purine biosynthesis</keyword>
<keyword evidence="10" id="KW-0368">Histidine biosynthesis</keyword>
<dbReference type="PROSITE" id="PS00767">
    <property type="entry name" value="THF_DHG_CYH_2"/>
    <property type="match status" value="1"/>
</dbReference>
<dbReference type="InterPro" id="IPR020867">
    <property type="entry name" value="THF_DH/CycHdrlase_CS"/>
</dbReference>
<dbReference type="EC" id="3.5.4.9" evidence="10"/>
<evidence type="ECO:0000256" key="8">
    <source>
        <dbReference type="ARBA" id="ARBA00023167"/>
    </source>
</evidence>
<keyword evidence="6 10" id="KW-0521">NADP</keyword>
<reference evidence="13 14" key="1">
    <citation type="submission" date="2021-06" db="EMBL/GenBank/DDBJ databases">
        <title>Bacillus sp. RD4P76, an endophyte from a halophyte.</title>
        <authorList>
            <person name="Sun J.-Q."/>
        </authorList>
    </citation>
    <scope>NUCLEOTIDE SEQUENCE [LARGE SCALE GENOMIC DNA]</scope>
    <source>
        <strain evidence="13 14">CGMCC 1.15917</strain>
    </source>
</reference>
<evidence type="ECO:0000256" key="7">
    <source>
        <dbReference type="ARBA" id="ARBA00023002"/>
    </source>
</evidence>
<evidence type="ECO:0000313" key="13">
    <source>
        <dbReference type="EMBL" id="MBU9712201.1"/>
    </source>
</evidence>
<keyword evidence="2 10" id="KW-0554">One-carbon metabolism</keyword>
<comment type="pathway">
    <text evidence="1 10">One-carbon metabolism; tetrahydrofolate interconversion.</text>
</comment>
<protein>
    <recommendedName>
        <fullName evidence="10">Bifunctional protein FolD</fullName>
    </recommendedName>
    <domain>
        <recommendedName>
            <fullName evidence="10">Methylenetetrahydrofolate dehydrogenase</fullName>
            <ecNumber evidence="10">1.5.1.5</ecNumber>
        </recommendedName>
    </domain>
    <domain>
        <recommendedName>
            <fullName evidence="10">Methenyltetrahydrofolate cyclohydrolase</fullName>
            <ecNumber evidence="10">3.5.4.9</ecNumber>
        </recommendedName>
    </domain>
</protein>
<evidence type="ECO:0000259" key="12">
    <source>
        <dbReference type="Pfam" id="PF02882"/>
    </source>
</evidence>
<dbReference type="Pfam" id="PF00763">
    <property type="entry name" value="THF_DHG_CYH"/>
    <property type="match status" value="1"/>
</dbReference>
<keyword evidence="8 10" id="KW-0486">Methionine biosynthesis</keyword>
<dbReference type="RefSeq" id="WP_217066391.1">
    <property type="nucleotide sequence ID" value="NZ_JAHQCS010000095.1"/>
</dbReference>
<dbReference type="InterPro" id="IPR020631">
    <property type="entry name" value="THF_DH/CycHdrlase_NAD-bd_dom"/>
</dbReference>
<dbReference type="HAMAP" id="MF_01576">
    <property type="entry name" value="THF_DHG_CYH"/>
    <property type="match status" value="1"/>
</dbReference>
<evidence type="ECO:0000256" key="10">
    <source>
        <dbReference type="HAMAP-Rule" id="MF_01576"/>
    </source>
</evidence>
<proteinExistence type="inferred from homology"/>
<evidence type="ECO:0000313" key="14">
    <source>
        <dbReference type="Proteomes" id="UP000784880"/>
    </source>
</evidence>
<evidence type="ECO:0000259" key="11">
    <source>
        <dbReference type="Pfam" id="PF00763"/>
    </source>
</evidence>
<dbReference type="PANTHER" id="PTHR48099:SF5">
    <property type="entry name" value="C-1-TETRAHYDROFOLATE SYNTHASE, CYTOPLASMIC"/>
    <property type="match status" value="1"/>
</dbReference>
<sequence length="283" mass="30742">MSAIIISGKELAKEKREQMKVEVDELKAKGVTPGLAVILIGDDPASQSYVRSKQKSCHEIGIHSELDTLPVTTSEEELLLKINALNNAEHIHGILVQLPLPDHISEEAVIEAIDPKKDVDGFHPINIGRMMTGQEAFLPCTPYGIVEMIKSKNISIEGKHVVVVGRSNIVGKPVGQLLLNENATVTYCHSRTKNMKEYTLNADILVVAVGKAHFLNAEYIKDGAVVIDVGVNRNDEGKLVGDVDFEQAKDVASYITPVPGGVGPMTITMLLHNTIISAKRSLK</sequence>
<dbReference type="NCBIfam" id="NF010783">
    <property type="entry name" value="PRK14186.1"/>
    <property type="match status" value="1"/>
</dbReference>
<evidence type="ECO:0000256" key="2">
    <source>
        <dbReference type="ARBA" id="ARBA00022563"/>
    </source>
</evidence>
<comment type="subunit">
    <text evidence="10">Homodimer.</text>
</comment>
<comment type="catalytic activity">
    <reaction evidence="10">
        <text>(6R)-5,10-methylene-5,6,7,8-tetrahydrofolate + NADP(+) = (6R)-5,10-methenyltetrahydrofolate + NADPH</text>
        <dbReference type="Rhea" id="RHEA:22812"/>
        <dbReference type="ChEBI" id="CHEBI:15636"/>
        <dbReference type="ChEBI" id="CHEBI:57455"/>
        <dbReference type="ChEBI" id="CHEBI:57783"/>
        <dbReference type="ChEBI" id="CHEBI:58349"/>
        <dbReference type="EC" id="1.5.1.5"/>
    </reaction>
</comment>
<feature type="binding site" evidence="10">
    <location>
        <begin position="165"/>
        <end position="167"/>
    </location>
    <ligand>
        <name>NADP(+)</name>
        <dbReference type="ChEBI" id="CHEBI:58349"/>
    </ligand>
</feature>
<evidence type="ECO:0000256" key="6">
    <source>
        <dbReference type="ARBA" id="ARBA00022857"/>
    </source>
</evidence>
<keyword evidence="7 10" id="KW-0560">Oxidoreductase</keyword>
<dbReference type="CDD" id="cd01080">
    <property type="entry name" value="NAD_bind_m-THF_DH_Cyclohyd"/>
    <property type="match status" value="1"/>
</dbReference>
<dbReference type="GO" id="GO:0004477">
    <property type="term" value="F:methenyltetrahydrofolate cyclohydrolase activity"/>
    <property type="evidence" value="ECO:0007669"/>
    <property type="project" value="UniProtKB-EC"/>
</dbReference>
<feature type="binding site" evidence="10">
    <location>
        <position position="231"/>
    </location>
    <ligand>
        <name>NADP(+)</name>
        <dbReference type="ChEBI" id="CHEBI:58349"/>
    </ligand>
</feature>
<comment type="similarity">
    <text evidence="10">Belongs to the tetrahydrofolate dehydrogenase/cyclohydrolase family.</text>
</comment>
<comment type="caution">
    <text evidence="10">Lacks conserved residue(s) required for the propagation of feature annotation.</text>
</comment>
<evidence type="ECO:0000256" key="9">
    <source>
        <dbReference type="ARBA" id="ARBA00023268"/>
    </source>
</evidence>
<dbReference type="Proteomes" id="UP000784880">
    <property type="component" value="Unassembled WGS sequence"/>
</dbReference>